<gene>
    <name evidence="2" type="ORF">GGX14DRAFT_677825</name>
</gene>
<keyword evidence="3" id="KW-1185">Reference proteome</keyword>
<keyword evidence="1" id="KW-0732">Signal</keyword>
<accession>A0AAD6V1I4</accession>
<protein>
    <recommendedName>
        <fullName evidence="4">Secreted protein</fullName>
    </recommendedName>
</protein>
<organism evidence="2 3">
    <name type="scientific">Mycena pura</name>
    <dbReference type="NCBI Taxonomy" id="153505"/>
    <lineage>
        <taxon>Eukaryota</taxon>
        <taxon>Fungi</taxon>
        <taxon>Dikarya</taxon>
        <taxon>Basidiomycota</taxon>
        <taxon>Agaricomycotina</taxon>
        <taxon>Agaricomycetes</taxon>
        <taxon>Agaricomycetidae</taxon>
        <taxon>Agaricales</taxon>
        <taxon>Marasmiineae</taxon>
        <taxon>Mycenaceae</taxon>
        <taxon>Mycena</taxon>
    </lineage>
</organism>
<dbReference type="EMBL" id="JARJCW010000094">
    <property type="protein sequence ID" value="KAJ7194979.1"/>
    <property type="molecule type" value="Genomic_DNA"/>
</dbReference>
<dbReference type="AlphaFoldDB" id="A0AAD6V1I4"/>
<evidence type="ECO:0000313" key="3">
    <source>
        <dbReference type="Proteomes" id="UP001219525"/>
    </source>
</evidence>
<evidence type="ECO:0000256" key="1">
    <source>
        <dbReference type="SAM" id="SignalP"/>
    </source>
</evidence>
<sequence length="133" mass="14408">MVSFVRSSALLSAILYAIAVSRSEAYYASTFPDTIVIDNVGALVNKPGLGDLPGPPLLPIDIGLVRPTPTNTEDTIDNACKWVKKPGFEHQVGIVWSAREWTWHCPPSVPTLPWATPLVLALHTAVAQFTVQC</sequence>
<feature type="signal peptide" evidence="1">
    <location>
        <begin position="1"/>
        <end position="25"/>
    </location>
</feature>
<comment type="caution">
    <text evidence="2">The sequence shown here is derived from an EMBL/GenBank/DDBJ whole genome shotgun (WGS) entry which is preliminary data.</text>
</comment>
<reference evidence="2" key="1">
    <citation type="submission" date="2023-03" db="EMBL/GenBank/DDBJ databases">
        <title>Massive genome expansion in bonnet fungi (Mycena s.s.) driven by repeated elements and novel gene families across ecological guilds.</title>
        <authorList>
            <consortium name="Lawrence Berkeley National Laboratory"/>
            <person name="Harder C.B."/>
            <person name="Miyauchi S."/>
            <person name="Viragh M."/>
            <person name="Kuo A."/>
            <person name="Thoen E."/>
            <person name="Andreopoulos B."/>
            <person name="Lu D."/>
            <person name="Skrede I."/>
            <person name="Drula E."/>
            <person name="Henrissat B."/>
            <person name="Morin E."/>
            <person name="Kohler A."/>
            <person name="Barry K."/>
            <person name="LaButti K."/>
            <person name="Morin E."/>
            <person name="Salamov A."/>
            <person name="Lipzen A."/>
            <person name="Mereny Z."/>
            <person name="Hegedus B."/>
            <person name="Baldrian P."/>
            <person name="Stursova M."/>
            <person name="Weitz H."/>
            <person name="Taylor A."/>
            <person name="Grigoriev I.V."/>
            <person name="Nagy L.G."/>
            <person name="Martin F."/>
            <person name="Kauserud H."/>
        </authorList>
    </citation>
    <scope>NUCLEOTIDE SEQUENCE</scope>
    <source>
        <strain evidence="2">9144</strain>
    </source>
</reference>
<evidence type="ECO:0008006" key="4">
    <source>
        <dbReference type="Google" id="ProtNLM"/>
    </source>
</evidence>
<dbReference type="Proteomes" id="UP001219525">
    <property type="component" value="Unassembled WGS sequence"/>
</dbReference>
<evidence type="ECO:0000313" key="2">
    <source>
        <dbReference type="EMBL" id="KAJ7194979.1"/>
    </source>
</evidence>
<proteinExistence type="predicted"/>
<feature type="chain" id="PRO_5042192104" description="Secreted protein" evidence="1">
    <location>
        <begin position="26"/>
        <end position="133"/>
    </location>
</feature>
<name>A0AAD6V1I4_9AGAR</name>